<dbReference type="NCBIfam" id="TIGR03696">
    <property type="entry name" value="Rhs_assc_core"/>
    <property type="match status" value="1"/>
</dbReference>
<evidence type="ECO:0000313" key="5">
    <source>
        <dbReference type="EMBL" id="AEV68149.1"/>
    </source>
</evidence>
<dbReference type="InterPro" id="IPR006530">
    <property type="entry name" value="YD"/>
</dbReference>
<dbReference type="Pfam" id="PF15650">
    <property type="entry name" value="Tox-REase-9"/>
    <property type="match status" value="1"/>
</dbReference>
<dbReference type="Proteomes" id="UP000005435">
    <property type="component" value="Chromosome"/>
</dbReference>
<dbReference type="InterPro" id="IPR028902">
    <property type="entry name" value="Tox-REase-9_dom"/>
</dbReference>
<name>G8M231_ACECE</name>
<dbReference type="SMART" id="SM00612">
    <property type="entry name" value="Kelch"/>
    <property type="match status" value="5"/>
</dbReference>
<evidence type="ECO:0000259" key="3">
    <source>
        <dbReference type="Pfam" id="PF20148"/>
    </source>
</evidence>
<dbReference type="InterPro" id="IPR031325">
    <property type="entry name" value="RHS_repeat"/>
</dbReference>
<dbReference type="InterPro" id="IPR006652">
    <property type="entry name" value="Kelch_1"/>
</dbReference>
<dbReference type="STRING" id="720554.Clocl_1502"/>
<dbReference type="InterPro" id="IPR022385">
    <property type="entry name" value="Rhs_assc_core"/>
</dbReference>
<dbReference type="eggNOG" id="COG3209">
    <property type="taxonomic scope" value="Bacteria"/>
</dbReference>
<dbReference type="PANTHER" id="PTHR32305">
    <property type="match status" value="1"/>
</dbReference>
<dbReference type="OrthoDB" id="9771173at2"/>
<feature type="domain" description="Teneurin-like YD-shell" evidence="4">
    <location>
        <begin position="2302"/>
        <end position="2574"/>
    </location>
</feature>
<dbReference type="InterPro" id="IPR056823">
    <property type="entry name" value="TEN-like_YD-shell"/>
</dbReference>
<feature type="domain" description="Tox-REase-9" evidence="2">
    <location>
        <begin position="2887"/>
        <end position="2974"/>
    </location>
</feature>
<dbReference type="NCBIfam" id="TIGR01643">
    <property type="entry name" value="YD_repeat_2x"/>
    <property type="match status" value="4"/>
</dbReference>
<dbReference type="eggNOG" id="COG3055">
    <property type="taxonomic scope" value="Bacteria"/>
</dbReference>
<dbReference type="Gene3D" id="2.30.30.40">
    <property type="entry name" value="SH3 Domains"/>
    <property type="match status" value="1"/>
</dbReference>
<accession>G8M231</accession>
<proteinExistence type="predicted"/>
<evidence type="ECO:0000256" key="1">
    <source>
        <dbReference type="ARBA" id="ARBA00022737"/>
    </source>
</evidence>
<dbReference type="SUPFAM" id="SSF117281">
    <property type="entry name" value="Kelch motif"/>
    <property type="match status" value="1"/>
</dbReference>
<dbReference type="PANTHER" id="PTHR32305:SF15">
    <property type="entry name" value="PROTEIN RHSA-RELATED"/>
    <property type="match status" value="1"/>
</dbReference>
<organism evidence="5 6">
    <name type="scientific">Acetivibrio clariflavus (strain DSM 19732 / NBRC 101661 / EBR45)</name>
    <name type="common">Clostridium clariflavum</name>
    <dbReference type="NCBI Taxonomy" id="720554"/>
    <lineage>
        <taxon>Bacteria</taxon>
        <taxon>Bacillati</taxon>
        <taxon>Bacillota</taxon>
        <taxon>Clostridia</taxon>
        <taxon>Eubacteriales</taxon>
        <taxon>Oscillospiraceae</taxon>
        <taxon>Acetivibrio</taxon>
    </lineage>
</organism>
<dbReference type="RefSeq" id="WP_014254761.1">
    <property type="nucleotide sequence ID" value="NC_016627.1"/>
</dbReference>
<sequence>MQEVYFGDPTYSKFNILQITKPLDYGYTFNVQPVWNQLEEVFAASTPAAGTTVTLNELNPARKELAMAEVSSKIYVFGGCTEEGEYLDTVAEYDPLTNKWTESEKTIQTGKSDMAIAATDSEIYIIGGFDGENYLNTVEVYNPAVGEFVKQNIEPMPTARRGAKAVYIDGNIYVMGGYNQDGYLNIVEVYNIQSNTWTTVEKNNDEDYWMEARTGLAIATFGGNIYVFGGYNENGNLSTIEKYDPTTNKWTKLTTTLKVARRDLGALTMSGKIYVFGGRNDGALSIVEEFNPENNAIKQMQHLGTSRSAFGAAVAYNRVYIVGGANGDKVLNTVEEYFTQAIPGLKYLGTLNGLKGNSHLYDVNGVNKITGNYVTQSQDFFIESPAIDLEITRTYNSADADSKDSRVAGGGWIFNFETSIRVLDEGSTYKVTATSLNLRKEPANLEKLTYTDPMQWTIIDNLANGSSVTLAGMQLKVGGRTWYKVVTSENVVGWVCASYLKSVKGIEVTYGSGSKVIFEPDNKGGYVSPPGIYDELTKSGNTVYLTTKDKITYEYDYSTGKLKYIRDRYGNKIKFYYEGGKLRKIYDCDPSNENVEIGRTLTLNYNADGKLECITDNAGRKVSYAYNTQGKLETVTDLNNNKTKYYYYGPNESIAAQSNKLKTIAQINGNTEIKLLTNIYDGTGRVYKQFDNSGRPTYYLYNDIIGDENSPNSADSSEVSRKIIDKKGNTSEEIYNVNFSDRPVKEIDNLGRETHYKYIITYTDGNATASYDITNLTYKDINSNLNDHEHKAYRSMRSNNLPLKTEIIQVAGKDGNKVYGNTSVIEKDAKGNVVYIKNADGTEKRYVYYDNGDLEYEIDENNQQTYYYYEQYDSTGKSRLKMVIKPLEKGVVYTRSNRDQLLGKDLDPVDAAVTIYQYKDTGTKILGCLVEKIIYPEKTTQTFEYRTDGVLLSSTDGENKTTTYDYDNCFRVKSETSPLGYTTEYEYNGNNQVTKVVNKDVDGSNSSISRTTYDYAGRVKKEINVLMYDASKDSGQDYTGNASTEYEYDTYGRVTVKTTNVLNQDKTLSKYTTKYYYDAEGNLEREEKPSGAIYIYNYDSVNRLTAMYFKKDSKSDAVLLEEYFYKDGVKIAENNYGLIKTVRKYLNNKEYADTEYLYDNMGRLVKVTNPEDYQGNRTFTATAYYKDGKVKSVTDARGNSTLYTYGKYENGRTYDEVFTPVTEQNGTVKYSYSKTIYDKNGRKVLEITYSDLVEVIEEDGTYSIKGNAPQKCSVVEYNYYKNDLVKSIISYYADMSTIKYSGSNRVDYRYDDDGNLIEEKTTFDSGKQTIKVYLDYNMYGKPAKIADLIKKDDLDKDIYNAEEEPIVTYTSLFEQNSDGTCDFGPYSDYSDYFAIVTKYSNFDKAGNPGTVTSPNTQTVTYYYDSLGRVGKQIVIDKNVTDINGSGFITSVETITTYNWEGKVIGTSVYANNETGRKLLLSEQNQYNSRGLLEKTIQKGITTKVFNRNTNEETVKTQDLTTAYEYDLAGRLVAEVTPENYVGYKDGEGLLAEGTTNKTEYVYDKQGRLIAKAFRGNIKTYNDYTKEFDEKERYIVIEAYKYDANGNVIKKVDGEAYNKAYENAVTQQKSVAIEAIINDAYGVEYTYNLANQLETIKNPEFTGANGRNYNIKYSYDGLGRIVSETTAYGLNKTLVTEVYGVPVQVSALSYSHTKYLYDDVNRKLDVIVIDNVDNPLYTEYRLRTEYYDYAGNIKKIVDANGNEISYEYNSLGLQRSVTYPGDSSIPANNVVYKYDSMGNLRYQKDSVGNVKEYEYDLFSRITGEKTYGTDDDNANETEVRYLYDLYGNVKYKIDANNTVTKYEYDELGRLTRSVIDNVKVIEPATGVDSTTRTSTHETLNYYDKNGNVLHEVTKVTEKDKSKNTTKSSYSVYSYEYDGMGRLVRKIDPVGNIIEKINYNRNSAQIESYDGEDHKKTFEYNKDGKLSVTKQRNESGEYIVSHQYYDAKGNVAYVIDGRENITVYTYDEQDNLTGVSSYAKVKEGVYKLTDTTRYIYDKNGNMKSQEINGIVTNTLHYNARNLVKEKEYPGNSNNIVSYTYYADGNVKEVIDRKNIKIQYKYNPQGLVVEEKAVQIGSNGKEQSYTKKNYEYDPAGNQLKSILTSSTSTEVVERTYDELGRVKTKAVSNVEGKILYIYDIVTSDGLTAETSIDQKNNITTKVYDKAGRLAFVKNGDINAENIAEYNYYKNGAAKSVIYAGGAREDYIYYPDGRLESLVNKDNSGTEIESYVYTYDENGNMLSKEDKKGITTYTYDNLNRLKTVNEEYSGRITEYTYDKLGNRSTATIKENGIIIEEVYNYNLELNQLKSVITKKNGVAISTTNYEYDANGNLTSSVTDGEKTTYAYDEFNQLINADGAKYGYNAEGYRVSKNVNGSLTRYIYEYDKVVLEINAAGNQVGRNIYGTNLLMRIADGQSYYYMYNGHADVTALINAATGNIDATYYYDAFGNIVESNGVAKDKNSILYAGYQYDKEIGLYYLNARMYDPKIARFLQEDTYTGDINDPLSLNLYTYCNNNPLIYVDPTGHGPEEHDFYRHLESISNKKLKIQKSSYLTGPLSRLGDGSYYVGFTGGYPIEFVTGRSVTSEERIRLNEKVFGNQRLVDIIFTMRYVSDTEFRRAVDEDNATDWKYEGMIYGAKTYPFTLVDTLTTLNSNKPLRSNSEFAQYRNLFNIVDVLKSDFPHKEPISYQNQQRFYNSVWKTQVGLDMAVNVISLGADLGIEALSSGRTISYLAYELDDAARYVDDVFRYIDDATTSINKGISLPKKSRMVEVDLQLFTRKPRVGNKGVRYIDNVTTSINKGISSSSKTRQYLKVDLQLFAEKGTSSTRPYTKSSLKMGQEMHKAYKADVVDNITKFKEFRLPSGKRIDFIDFETKTIYELKPYNPNGIKTGLKQLEVYLKEVESIYGGGWKTILDTY</sequence>
<gene>
    <name evidence="5" type="ordered locus">Clocl_1502</name>
</gene>
<keyword evidence="6" id="KW-1185">Reference proteome</keyword>
<evidence type="ECO:0000313" key="6">
    <source>
        <dbReference type="Proteomes" id="UP000005435"/>
    </source>
</evidence>
<dbReference type="Gene3D" id="2.180.10.10">
    <property type="entry name" value="RHS repeat-associated core"/>
    <property type="match status" value="5"/>
</dbReference>
<dbReference type="HOGENOM" id="CLU_226208_0_0_9"/>
<dbReference type="Gene3D" id="2.120.10.80">
    <property type="entry name" value="Kelch-type beta propeller"/>
    <property type="match status" value="2"/>
</dbReference>
<dbReference type="Pfam" id="PF24681">
    <property type="entry name" value="Kelch_KLHDC2_KLHL20_DRC7"/>
    <property type="match status" value="1"/>
</dbReference>
<dbReference type="Pfam" id="PF05593">
    <property type="entry name" value="RHS_repeat"/>
    <property type="match status" value="1"/>
</dbReference>
<dbReference type="Pfam" id="PF01344">
    <property type="entry name" value="Kelch_1"/>
    <property type="match status" value="2"/>
</dbReference>
<dbReference type="InterPro" id="IPR045351">
    <property type="entry name" value="DUF6531"/>
</dbReference>
<evidence type="ECO:0000259" key="2">
    <source>
        <dbReference type="Pfam" id="PF15650"/>
    </source>
</evidence>
<dbReference type="InterPro" id="IPR015915">
    <property type="entry name" value="Kelch-typ_b-propeller"/>
</dbReference>
<keyword evidence="1" id="KW-0677">Repeat</keyword>
<protein>
    <submittedName>
        <fullName evidence="5">RHS repeat-associated core domain protein</fullName>
    </submittedName>
</protein>
<dbReference type="Pfam" id="PF20148">
    <property type="entry name" value="DUF6531"/>
    <property type="match status" value="1"/>
</dbReference>
<dbReference type="Pfam" id="PF25023">
    <property type="entry name" value="TEN_YD-shell"/>
    <property type="match status" value="1"/>
</dbReference>
<dbReference type="KEGG" id="ccl:Clocl_1502"/>
<dbReference type="InterPro" id="IPR050708">
    <property type="entry name" value="T6SS_VgrG/RHS"/>
</dbReference>
<feature type="domain" description="DUF6531" evidence="3">
    <location>
        <begin position="365"/>
        <end position="426"/>
    </location>
</feature>
<evidence type="ECO:0000259" key="4">
    <source>
        <dbReference type="Pfam" id="PF25023"/>
    </source>
</evidence>
<dbReference type="EMBL" id="CP003065">
    <property type="protein sequence ID" value="AEV68149.1"/>
    <property type="molecule type" value="Genomic_DNA"/>
</dbReference>
<reference evidence="5 6" key="2">
    <citation type="journal article" date="2012" name="Stand. Genomic Sci.">
        <title>Complete Genome Sequence of Clostridium clariflavum DSM 19732.</title>
        <authorList>
            <person name="Izquierdo J.A."/>
            <person name="Goodwin L."/>
            <person name="Davenport K.W."/>
            <person name="Teshima H."/>
            <person name="Bruce D."/>
            <person name="Detter C."/>
            <person name="Tapia R."/>
            <person name="Han S."/>
            <person name="Land M."/>
            <person name="Hauser L."/>
            <person name="Jeffries C.D."/>
            <person name="Han J."/>
            <person name="Pitluck S."/>
            <person name="Nolan M."/>
            <person name="Chen A."/>
            <person name="Huntemann M."/>
            <person name="Mavromatis K."/>
            <person name="Mikhailova N."/>
            <person name="Liolios K."/>
            <person name="Woyke T."/>
            <person name="Lynd L.R."/>
        </authorList>
    </citation>
    <scope>NUCLEOTIDE SEQUENCE [LARGE SCALE GENOMIC DNA]</scope>
    <source>
        <strain evidence="6">DSM 19732 / NBRC 101661 / EBR45</strain>
    </source>
</reference>
<reference evidence="6" key="1">
    <citation type="submission" date="2011-12" db="EMBL/GenBank/DDBJ databases">
        <title>Complete sequence of Clostridium clariflavum DSM 19732.</title>
        <authorList>
            <consortium name="US DOE Joint Genome Institute"/>
            <person name="Lucas S."/>
            <person name="Han J."/>
            <person name="Lapidus A."/>
            <person name="Cheng J.-F."/>
            <person name="Goodwin L."/>
            <person name="Pitluck S."/>
            <person name="Peters L."/>
            <person name="Teshima H."/>
            <person name="Detter J.C."/>
            <person name="Han C."/>
            <person name="Tapia R."/>
            <person name="Land M."/>
            <person name="Hauser L."/>
            <person name="Kyrpides N."/>
            <person name="Ivanova N."/>
            <person name="Pagani I."/>
            <person name="Kitzmiller T."/>
            <person name="Lynd L."/>
            <person name="Izquierdo J."/>
            <person name="Woyke T."/>
        </authorList>
    </citation>
    <scope>NUCLEOTIDE SEQUENCE [LARGE SCALE GENOMIC DNA]</scope>
    <source>
        <strain evidence="6">DSM 19732 / NBRC 101661 / EBR45</strain>
    </source>
</reference>